<dbReference type="EMBL" id="CAJJDP010000003">
    <property type="protein sequence ID" value="CAD8133533.1"/>
    <property type="molecule type" value="Genomic_DNA"/>
</dbReference>
<gene>
    <name evidence="1" type="ORF">POCTA_138.1.T0040503</name>
</gene>
<dbReference type="Proteomes" id="UP000683925">
    <property type="component" value="Unassembled WGS sequence"/>
</dbReference>
<dbReference type="OMA" id="CSLQMRY"/>
<keyword evidence="2" id="KW-1185">Reference proteome</keyword>
<evidence type="ECO:0000313" key="1">
    <source>
        <dbReference type="EMBL" id="CAD8133533.1"/>
    </source>
</evidence>
<evidence type="ECO:0000313" key="2">
    <source>
        <dbReference type="Proteomes" id="UP000683925"/>
    </source>
</evidence>
<organism evidence="1 2">
    <name type="scientific">Paramecium octaurelia</name>
    <dbReference type="NCBI Taxonomy" id="43137"/>
    <lineage>
        <taxon>Eukaryota</taxon>
        <taxon>Sar</taxon>
        <taxon>Alveolata</taxon>
        <taxon>Ciliophora</taxon>
        <taxon>Intramacronucleata</taxon>
        <taxon>Oligohymenophorea</taxon>
        <taxon>Peniculida</taxon>
        <taxon>Parameciidae</taxon>
        <taxon>Paramecium</taxon>
    </lineage>
</organism>
<sequence>MNLSIVSFLAWGLQEAKLFFNSQSILEQNKNKLDELITQVTEKLGIIEQDWNQQERTDNNENIRLIQDVRDILAQSSQLRNQLPNQPNMLSAYQMSREQINQELLQSLKMLEEYNNKIDQFIQHTRNITKTVIILRPKQAQNSQIYQIQIKLKLKAPPSIKKIFDDQPYYLKSEYKFNFEMEETGSSNKNVKTFIRDDFSKLGLFQSKLGLSIENLSKQNHCSLQMRYKVLFQKQEFYQILRQILQHQSLINNQLQYHKRMNKNILNNFHCFQQ</sequence>
<protein>
    <submittedName>
        <fullName evidence="1">Uncharacterized protein</fullName>
    </submittedName>
</protein>
<reference evidence="1" key="1">
    <citation type="submission" date="2021-01" db="EMBL/GenBank/DDBJ databases">
        <authorList>
            <consortium name="Genoscope - CEA"/>
            <person name="William W."/>
        </authorList>
    </citation>
    <scope>NUCLEOTIDE SEQUENCE</scope>
</reference>
<dbReference type="AlphaFoldDB" id="A0A8S1S1T5"/>
<proteinExistence type="predicted"/>
<dbReference type="OrthoDB" id="10446733at2759"/>
<name>A0A8S1S1T5_PAROT</name>
<comment type="caution">
    <text evidence="1">The sequence shown here is derived from an EMBL/GenBank/DDBJ whole genome shotgun (WGS) entry which is preliminary data.</text>
</comment>
<accession>A0A8S1S1T5</accession>